<keyword evidence="3" id="KW-1185">Reference proteome</keyword>
<protein>
    <submittedName>
        <fullName evidence="2">Uncharacterized protein</fullName>
    </submittedName>
</protein>
<keyword evidence="1" id="KW-0472">Membrane</keyword>
<feature type="transmembrane region" description="Helical" evidence="1">
    <location>
        <begin position="59"/>
        <end position="77"/>
    </location>
</feature>
<gene>
    <name evidence="2" type="ORF">VKT23_006120</name>
</gene>
<evidence type="ECO:0000313" key="2">
    <source>
        <dbReference type="EMBL" id="KAK7464912.1"/>
    </source>
</evidence>
<dbReference type="Proteomes" id="UP001498398">
    <property type="component" value="Unassembled WGS sequence"/>
</dbReference>
<dbReference type="EMBL" id="JBANRG010000007">
    <property type="protein sequence ID" value="KAK7464912.1"/>
    <property type="molecule type" value="Genomic_DNA"/>
</dbReference>
<accession>A0ABR1JSL1</accession>
<evidence type="ECO:0000256" key="1">
    <source>
        <dbReference type="SAM" id="Phobius"/>
    </source>
</evidence>
<evidence type="ECO:0000313" key="3">
    <source>
        <dbReference type="Proteomes" id="UP001498398"/>
    </source>
</evidence>
<name>A0ABR1JSL1_9AGAR</name>
<feature type="transmembrane region" description="Helical" evidence="1">
    <location>
        <begin position="12"/>
        <end position="39"/>
    </location>
</feature>
<keyword evidence="1" id="KW-0812">Transmembrane</keyword>
<sequence>MELKHIRKMLTFARFFFIVCLGCPLILQLAASYPFIIAFLPDSVSEIIITETPRVVHDAGLTAIFTIIMLIFITLMYKFWTVLLSCAVTWPVEPSIQNNHADDLLTREERKTLTELEIYQFLLPVLIIMNDFIYNRNNPDLQGFDPTISEPDAPFDGALRRLYRDVLACTASLLYIFAGFFCIAAIPMTLMVIVVVDDSYTRYRNEALWRRRALAMGVGSG</sequence>
<reference evidence="2 3" key="1">
    <citation type="submission" date="2024-01" db="EMBL/GenBank/DDBJ databases">
        <title>A draft genome for the cacao thread blight pathogen Marasmiellus scandens.</title>
        <authorList>
            <person name="Baruah I.K."/>
            <person name="Leung J."/>
            <person name="Bukari Y."/>
            <person name="Amoako-Attah I."/>
            <person name="Meinhardt L.W."/>
            <person name="Bailey B.A."/>
            <person name="Cohen S.P."/>
        </authorList>
    </citation>
    <scope>NUCLEOTIDE SEQUENCE [LARGE SCALE GENOMIC DNA]</scope>
    <source>
        <strain evidence="2 3">GH-19</strain>
    </source>
</reference>
<proteinExistence type="predicted"/>
<organism evidence="2 3">
    <name type="scientific">Marasmiellus scandens</name>
    <dbReference type="NCBI Taxonomy" id="2682957"/>
    <lineage>
        <taxon>Eukaryota</taxon>
        <taxon>Fungi</taxon>
        <taxon>Dikarya</taxon>
        <taxon>Basidiomycota</taxon>
        <taxon>Agaricomycotina</taxon>
        <taxon>Agaricomycetes</taxon>
        <taxon>Agaricomycetidae</taxon>
        <taxon>Agaricales</taxon>
        <taxon>Marasmiineae</taxon>
        <taxon>Omphalotaceae</taxon>
        <taxon>Marasmiellus</taxon>
    </lineage>
</organism>
<feature type="transmembrane region" description="Helical" evidence="1">
    <location>
        <begin position="173"/>
        <end position="196"/>
    </location>
</feature>
<comment type="caution">
    <text evidence="2">The sequence shown here is derived from an EMBL/GenBank/DDBJ whole genome shotgun (WGS) entry which is preliminary data.</text>
</comment>
<keyword evidence="1" id="KW-1133">Transmembrane helix</keyword>